<evidence type="ECO:0000313" key="5">
    <source>
        <dbReference type="Proteomes" id="UP000326396"/>
    </source>
</evidence>
<dbReference type="CDD" id="cd09274">
    <property type="entry name" value="RNase_HI_RT_Ty3"/>
    <property type="match status" value="1"/>
</dbReference>
<dbReference type="SUPFAM" id="SSF53098">
    <property type="entry name" value="Ribonuclease H-like"/>
    <property type="match status" value="1"/>
</dbReference>
<dbReference type="SUPFAM" id="SSF53474">
    <property type="entry name" value="alpha/beta-Hydrolases"/>
    <property type="match status" value="1"/>
</dbReference>
<dbReference type="Pfam" id="PF17919">
    <property type="entry name" value="RT_RNaseH_2"/>
    <property type="match status" value="1"/>
</dbReference>
<dbReference type="GO" id="GO:0009507">
    <property type="term" value="C:chloroplast"/>
    <property type="evidence" value="ECO:0007669"/>
    <property type="project" value="TreeGrafter"/>
</dbReference>
<feature type="domain" description="Reverse transcriptase/retrotransposon-derived protein RNase H-like" evidence="2">
    <location>
        <begin position="174"/>
        <end position="268"/>
    </location>
</feature>
<evidence type="ECO:0000259" key="3">
    <source>
        <dbReference type="Pfam" id="PF17921"/>
    </source>
</evidence>
<evidence type="ECO:0000259" key="2">
    <source>
        <dbReference type="Pfam" id="PF17919"/>
    </source>
</evidence>
<feature type="domain" description="AB hydrolase-1" evidence="1">
    <location>
        <begin position="673"/>
        <end position="927"/>
    </location>
</feature>
<keyword evidence="5" id="KW-1185">Reference proteome</keyword>
<dbReference type="GO" id="GO:0015994">
    <property type="term" value="P:chlorophyll metabolic process"/>
    <property type="evidence" value="ECO:0007669"/>
    <property type="project" value="TreeGrafter"/>
</dbReference>
<dbReference type="InterPro" id="IPR012337">
    <property type="entry name" value="RNaseH-like_sf"/>
</dbReference>
<reference evidence="4 5" key="1">
    <citation type="submission" date="2019-05" db="EMBL/GenBank/DDBJ databases">
        <title>Mikania micrantha, genome provides insights into the molecular mechanism of rapid growth.</title>
        <authorList>
            <person name="Liu B."/>
        </authorList>
    </citation>
    <scope>NUCLEOTIDE SEQUENCE [LARGE SCALE GENOMIC DNA]</scope>
    <source>
        <strain evidence="4">NLD-2019</strain>
        <tissue evidence="4">Leaf</tissue>
    </source>
</reference>
<gene>
    <name evidence="4" type="ORF">E3N88_20637</name>
</gene>
<organism evidence="4 5">
    <name type="scientific">Mikania micrantha</name>
    <name type="common">bitter vine</name>
    <dbReference type="NCBI Taxonomy" id="192012"/>
    <lineage>
        <taxon>Eukaryota</taxon>
        <taxon>Viridiplantae</taxon>
        <taxon>Streptophyta</taxon>
        <taxon>Embryophyta</taxon>
        <taxon>Tracheophyta</taxon>
        <taxon>Spermatophyta</taxon>
        <taxon>Magnoliopsida</taxon>
        <taxon>eudicotyledons</taxon>
        <taxon>Gunneridae</taxon>
        <taxon>Pentapetalae</taxon>
        <taxon>asterids</taxon>
        <taxon>campanulids</taxon>
        <taxon>Asterales</taxon>
        <taxon>Asteraceae</taxon>
        <taxon>Asteroideae</taxon>
        <taxon>Heliantheae alliance</taxon>
        <taxon>Eupatorieae</taxon>
        <taxon>Mikania</taxon>
    </lineage>
</organism>
<dbReference type="InterPro" id="IPR043502">
    <property type="entry name" value="DNA/RNA_pol_sf"/>
</dbReference>
<dbReference type="InterPro" id="IPR029058">
    <property type="entry name" value="AB_hydrolase_fold"/>
</dbReference>
<evidence type="ECO:0000259" key="1">
    <source>
        <dbReference type="Pfam" id="PF00561"/>
    </source>
</evidence>
<dbReference type="EMBL" id="SZYD01000011">
    <property type="protein sequence ID" value="KAD4888564.1"/>
    <property type="molecule type" value="Genomic_DNA"/>
</dbReference>
<dbReference type="PANTHER" id="PTHR46438:SF7">
    <property type="entry name" value="ALPHA_BETA-HYDROLASES SUPERFAMILY PROTEIN"/>
    <property type="match status" value="1"/>
</dbReference>
<dbReference type="Proteomes" id="UP000326396">
    <property type="component" value="Linkage Group LG19"/>
</dbReference>
<evidence type="ECO:0000313" key="4">
    <source>
        <dbReference type="EMBL" id="KAD4888564.1"/>
    </source>
</evidence>
<name>A0A5N6NHZ9_9ASTR</name>
<dbReference type="Pfam" id="PF00561">
    <property type="entry name" value="Abhydrolase_1"/>
    <property type="match status" value="1"/>
</dbReference>
<protein>
    <submittedName>
        <fullName evidence="4">Uncharacterized protein</fullName>
    </submittedName>
</protein>
<dbReference type="FunFam" id="3.30.70.270:FF:000020">
    <property type="entry name" value="Transposon Tf2-6 polyprotein-like Protein"/>
    <property type="match status" value="1"/>
</dbReference>
<dbReference type="Pfam" id="PF17921">
    <property type="entry name" value="Integrase_H2C2"/>
    <property type="match status" value="1"/>
</dbReference>
<dbReference type="FunFam" id="3.40.50.1820:FF:000174">
    <property type="entry name" value="Predicted protein"/>
    <property type="match status" value="1"/>
</dbReference>
<dbReference type="InterPro" id="IPR000073">
    <property type="entry name" value="AB_hydrolase_1"/>
</dbReference>
<dbReference type="InterPro" id="IPR041577">
    <property type="entry name" value="RT_RNaseH_2"/>
</dbReference>
<comment type="caution">
    <text evidence="4">The sequence shown here is derived from an EMBL/GenBank/DDBJ whole genome shotgun (WGS) entry which is preliminary data.</text>
</comment>
<feature type="domain" description="Integrase zinc-binding" evidence="3">
    <location>
        <begin position="387"/>
        <end position="424"/>
    </location>
</feature>
<dbReference type="SUPFAM" id="SSF56672">
    <property type="entry name" value="DNA/RNA polymerases"/>
    <property type="match status" value="1"/>
</dbReference>
<dbReference type="InterPro" id="IPR041588">
    <property type="entry name" value="Integrase_H2C2"/>
</dbReference>
<dbReference type="GO" id="GO:0003676">
    <property type="term" value="F:nucleic acid binding"/>
    <property type="evidence" value="ECO:0007669"/>
    <property type="project" value="InterPro"/>
</dbReference>
<dbReference type="InterPro" id="IPR036397">
    <property type="entry name" value="RNaseH_sf"/>
</dbReference>
<accession>A0A5N6NHZ9</accession>
<sequence>MVKSTNSKGFFVVHKNLSFQHLAVEIDNSFEVASELQPLISKYEVVFSEPNHLPPNCYHTHSINLLPNTTPPNIRPYCYPHSQKNEIEKQFFAKLSKCCFGQTKVIFLGHVLTSAGVQVEEEKIFAVKSWHIPTTVKQVRGFLGLTVYYRRFVRNYGLIARSLTALTKKDGFVWLESTLLAFNALKKALICAPVLRLPNFSKLFVVECDASSDGVGAILSQDEHPIAYFSKGFSPLNRFKSPYDIELLALVLAIQKWNHYLLGRHFLIRTDHYTLKFLLEQRITTTEQQRLLLKLIPYDFSISHKTGKENRGADALSRIPTQGELLTHSTTYCVELGDIREGLARYPYTTDIIQKVLSSHVSLPHFSVIDNLLFYKKRLVVPDIPPLKLKLLQEAHNSPIGGHGGFLKTFKRLSSQFYWPKMQQESVWSANNKNINRFLRLDYFNHCLYPVQIWEDISMDFIVGLPLPIGWIPLWDVVFLSNFWQELFRLSQTKLKLSTSYHPQTDGQTEVVNHVLKRTTPFSVVYGRPPPVISPYVRGETKNEELEQQLVARDEMLLIIRSNLQKAQKRAVKATAILQRPPVPLILAQRRAVDLPNVRRKIIGDGVNLTKSCFNSGTCRSTSTSAAGGETIDDTIAPLEVSKIKEICRKWEWRGYSVNYLKYEGGYGQKSNPPLLLVHGFGASVAHWRRNITTLAQTRTVYAIDLLGFGASDKPIGFAYTMEAWAQLILDFLEEIVQRPTVLIGNSVGSLACVIAAADSQNSLVEGLVLLNCAGGMNNKAIVDDWRIKLLFPLLLLIDFLLKQKAIASFIFERVRQRESLRNVLLSVYGNKDSVDEDLIQIIREPALDEGALDAFVSIVTGPPGPNPVQLMPKIKLPVLILWGDDDPFTPIDGPVGKYFSSLPSKVSNISLSVLQGVGHCPHDDRPNLVHEKLLPWLATLSSS</sequence>
<dbReference type="Gene3D" id="1.10.340.70">
    <property type="match status" value="1"/>
</dbReference>
<dbReference type="OrthoDB" id="408373at2759"/>
<proteinExistence type="predicted"/>
<dbReference type="Gene3D" id="3.40.50.1820">
    <property type="entry name" value="alpha/beta hydrolase"/>
    <property type="match status" value="1"/>
</dbReference>
<dbReference type="Gene3D" id="3.30.70.270">
    <property type="match status" value="1"/>
</dbReference>
<dbReference type="AlphaFoldDB" id="A0A5N6NHZ9"/>
<dbReference type="Gene3D" id="3.30.420.10">
    <property type="entry name" value="Ribonuclease H-like superfamily/Ribonuclease H"/>
    <property type="match status" value="1"/>
</dbReference>
<dbReference type="InterPro" id="IPR043128">
    <property type="entry name" value="Rev_trsase/Diguanyl_cyclase"/>
</dbReference>
<dbReference type="PANTHER" id="PTHR46438">
    <property type="entry name" value="ALPHA/BETA-HYDROLASES SUPERFAMILY PROTEIN"/>
    <property type="match status" value="1"/>
</dbReference>
<dbReference type="GO" id="GO:0047746">
    <property type="term" value="F:chlorophyllase activity"/>
    <property type="evidence" value="ECO:0007669"/>
    <property type="project" value="TreeGrafter"/>
</dbReference>